<reference evidence="2 3" key="1">
    <citation type="submission" date="2018-04" db="EMBL/GenBank/DDBJ databases">
        <title>WGS assembly of Panicum hallii var. hallii HAL2.</title>
        <authorList>
            <person name="Lovell J."/>
            <person name="Jenkins J."/>
            <person name="Lowry D."/>
            <person name="Mamidi S."/>
            <person name="Sreedasyam A."/>
            <person name="Weng X."/>
            <person name="Barry K."/>
            <person name="Bonette J."/>
            <person name="Campitelli B."/>
            <person name="Daum C."/>
            <person name="Gordon S."/>
            <person name="Gould B."/>
            <person name="Lipzen A."/>
            <person name="MacQueen A."/>
            <person name="Palacio-Mejia J."/>
            <person name="Plott C."/>
            <person name="Shakirov E."/>
            <person name="Shu S."/>
            <person name="Yoshinaga Y."/>
            <person name="Zane M."/>
            <person name="Rokhsar D."/>
            <person name="Grimwood J."/>
            <person name="Schmutz J."/>
            <person name="Juenger T."/>
        </authorList>
    </citation>
    <scope>NUCLEOTIDE SEQUENCE [LARGE SCALE GENOMIC DNA]</scope>
    <source>
        <strain evidence="3">cv. HAL2</strain>
    </source>
</reference>
<name>A0A2T7CK38_9POAL</name>
<dbReference type="EMBL" id="CM009756">
    <property type="protein sequence ID" value="PUZ43701.1"/>
    <property type="molecule type" value="Genomic_DNA"/>
</dbReference>
<evidence type="ECO:0000313" key="2">
    <source>
        <dbReference type="EMBL" id="PUZ43701.1"/>
    </source>
</evidence>
<proteinExistence type="predicted"/>
<dbReference type="Proteomes" id="UP000244336">
    <property type="component" value="Chromosome 8"/>
</dbReference>
<feature type="compositionally biased region" description="Low complexity" evidence="1">
    <location>
        <begin position="1"/>
        <end position="30"/>
    </location>
</feature>
<sequence>MRAELRQAPACPRRASRARAAIRAPVRPAQLRPPLPPAPRESSSARPLPAGAVRAGRPPRVGAPGPSFGRHSCQRSCPQLPWGRRKDRQSGKKRRYDK</sequence>
<dbReference type="AlphaFoldDB" id="A0A2T7CK38"/>
<keyword evidence="3" id="KW-1185">Reference proteome</keyword>
<accession>A0A2T7CK38</accession>
<feature type="region of interest" description="Disordered" evidence="1">
    <location>
        <begin position="1"/>
        <end position="98"/>
    </location>
</feature>
<evidence type="ECO:0000256" key="1">
    <source>
        <dbReference type="SAM" id="MobiDB-lite"/>
    </source>
</evidence>
<feature type="compositionally biased region" description="Basic residues" evidence="1">
    <location>
        <begin position="83"/>
        <end position="98"/>
    </location>
</feature>
<protein>
    <submittedName>
        <fullName evidence="2">Uncharacterized protein</fullName>
    </submittedName>
</protein>
<evidence type="ECO:0000313" key="3">
    <source>
        <dbReference type="Proteomes" id="UP000244336"/>
    </source>
</evidence>
<gene>
    <name evidence="2" type="ORF">GQ55_8G029500</name>
</gene>
<feature type="compositionally biased region" description="Low complexity" evidence="1">
    <location>
        <begin position="40"/>
        <end position="66"/>
    </location>
</feature>
<dbReference type="Gramene" id="PUZ43701">
    <property type="protein sequence ID" value="PUZ43701"/>
    <property type="gene ID" value="GQ55_8G029500"/>
</dbReference>
<organism evidence="2 3">
    <name type="scientific">Panicum hallii var. hallii</name>
    <dbReference type="NCBI Taxonomy" id="1504633"/>
    <lineage>
        <taxon>Eukaryota</taxon>
        <taxon>Viridiplantae</taxon>
        <taxon>Streptophyta</taxon>
        <taxon>Embryophyta</taxon>
        <taxon>Tracheophyta</taxon>
        <taxon>Spermatophyta</taxon>
        <taxon>Magnoliopsida</taxon>
        <taxon>Liliopsida</taxon>
        <taxon>Poales</taxon>
        <taxon>Poaceae</taxon>
        <taxon>PACMAD clade</taxon>
        <taxon>Panicoideae</taxon>
        <taxon>Panicodae</taxon>
        <taxon>Paniceae</taxon>
        <taxon>Panicinae</taxon>
        <taxon>Panicum</taxon>
        <taxon>Panicum sect. Panicum</taxon>
    </lineage>
</organism>